<dbReference type="EMBL" id="JBHSBI010000008">
    <property type="protein sequence ID" value="MFC4009032.1"/>
    <property type="molecule type" value="Genomic_DNA"/>
</dbReference>
<evidence type="ECO:0008006" key="4">
    <source>
        <dbReference type="Google" id="ProtNLM"/>
    </source>
</evidence>
<protein>
    <recommendedName>
        <fullName evidence="4">Sensor domain-containing protein</fullName>
    </recommendedName>
</protein>
<feature type="transmembrane region" description="Helical" evidence="1">
    <location>
        <begin position="7"/>
        <end position="24"/>
    </location>
</feature>
<keyword evidence="1" id="KW-0812">Transmembrane</keyword>
<evidence type="ECO:0000313" key="3">
    <source>
        <dbReference type="Proteomes" id="UP001595851"/>
    </source>
</evidence>
<reference evidence="3" key="1">
    <citation type="journal article" date="2019" name="Int. J. Syst. Evol. Microbiol.">
        <title>The Global Catalogue of Microorganisms (GCM) 10K type strain sequencing project: providing services to taxonomists for standard genome sequencing and annotation.</title>
        <authorList>
            <consortium name="The Broad Institute Genomics Platform"/>
            <consortium name="The Broad Institute Genome Sequencing Center for Infectious Disease"/>
            <person name="Wu L."/>
            <person name="Ma J."/>
        </authorList>
    </citation>
    <scope>NUCLEOTIDE SEQUENCE [LARGE SCALE GENOMIC DNA]</scope>
    <source>
        <strain evidence="3">TBRC 1276</strain>
    </source>
</reference>
<comment type="caution">
    <text evidence="2">The sequence shown here is derived from an EMBL/GenBank/DDBJ whole genome shotgun (WGS) entry which is preliminary data.</text>
</comment>
<keyword evidence="3" id="KW-1185">Reference proteome</keyword>
<keyword evidence="1" id="KW-1133">Transmembrane helix</keyword>
<dbReference type="RefSeq" id="WP_379529095.1">
    <property type="nucleotide sequence ID" value="NZ_JBHSBI010000008.1"/>
</dbReference>
<accession>A0ABV8G4V0</accession>
<proteinExistence type="predicted"/>
<name>A0ABV8G4V0_9ACTN</name>
<keyword evidence="1" id="KW-0472">Membrane</keyword>
<sequence>MKGGVRLGILAIAGVAAFALSWFLPPEDPPEPARTDIHSKTELLRLLPGLGDVPELENLSTNSFIQGVVVASLSPNCLPRLTQSTVDIAPPFIMARYDLVGGPSVAVEFGRIGPDSADKARYLLRSAKQRCSEEGAAYEVDPKGTWTFQQVTQPRIGEVSVAFTGDYAPPSDTARDSEARIVCAISKEWAITFITDEASGKTLDTLMPRILAGLDANVGSAFTG</sequence>
<dbReference type="Proteomes" id="UP001595851">
    <property type="component" value="Unassembled WGS sequence"/>
</dbReference>
<gene>
    <name evidence="2" type="ORF">ACFOY2_17505</name>
</gene>
<evidence type="ECO:0000256" key="1">
    <source>
        <dbReference type="SAM" id="Phobius"/>
    </source>
</evidence>
<organism evidence="2 3">
    <name type="scientific">Nonomuraea purpurea</name>
    <dbReference type="NCBI Taxonomy" id="1849276"/>
    <lineage>
        <taxon>Bacteria</taxon>
        <taxon>Bacillati</taxon>
        <taxon>Actinomycetota</taxon>
        <taxon>Actinomycetes</taxon>
        <taxon>Streptosporangiales</taxon>
        <taxon>Streptosporangiaceae</taxon>
        <taxon>Nonomuraea</taxon>
    </lineage>
</organism>
<evidence type="ECO:0000313" key="2">
    <source>
        <dbReference type="EMBL" id="MFC4009032.1"/>
    </source>
</evidence>